<keyword evidence="6" id="KW-1185">Reference proteome</keyword>
<dbReference type="PROSITE" id="PS50043">
    <property type="entry name" value="HTH_LUXR_2"/>
    <property type="match status" value="1"/>
</dbReference>
<comment type="caution">
    <text evidence="2">Lacks conserved residue(s) required for the propagation of feature annotation.</text>
</comment>
<dbReference type="PROSITE" id="PS00622">
    <property type="entry name" value="HTH_LUXR_1"/>
    <property type="match status" value="1"/>
</dbReference>
<dbReference type="GO" id="GO:0000160">
    <property type="term" value="P:phosphorelay signal transduction system"/>
    <property type="evidence" value="ECO:0007669"/>
    <property type="project" value="InterPro"/>
</dbReference>
<evidence type="ECO:0000313" key="6">
    <source>
        <dbReference type="Proteomes" id="UP000244908"/>
    </source>
</evidence>
<dbReference type="GO" id="GO:0006355">
    <property type="term" value="P:regulation of DNA-templated transcription"/>
    <property type="evidence" value="ECO:0007669"/>
    <property type="project" value="InterPro"/>
</dbReference>
<dbReference type="KEGG" id="lpv:HYN51_01185"/>
<dbReference type="InterPro" id="IPR036388">
    <property type="entry name" value="WH-like_DNA-bd_sf"/>
</dbReference>
<dbReference type="SMART" id="SM00421">
    <property type="entry name" value="HTH_LUXR"/>
    <property type="match status" value="1"/>
</dbReference>
<dbReference type="Pfam" id="PF00196">
    <property type="entry name" value="GerE"/>
    <property type="match status" value="1"/>
</dbReference>
<dbReference type="Gene3D" id="3.40.50.2300">
    <property type="match status" value="1"/>
</dbReference>
<evidence type="ECO:0000259" key="4">
    <source>
        <dbReference type="PROSITE" id="PS50110"/>
    </source>
</evidence>
<name>A0A2Y9TUN5_9GAMM</name>
<dbReference type="Pfam" id="PF00072">
    <property type="entry name" value="Response_reg"/>
    <property type="match status" value="1"/>
</dbReference>
<dbReference type="CDD" id="cd06170">
    <property type="entry name" value="LuxR_C_like"/>
    <property type="match status" value="1"/>
</dbReference>
<evidence type="ECO:0000256" key="1">
    <source>
        <dbReference type="ARBA" id="ARBA00023125"/>
    </source>
</evidence>
<dbReference type="GO" id="GO:0003677">
    <property type="term" value="F:DNA binding"/>
    <property type="evidence" value="ECO:0007669"/>
    <property type="project" value="UniProtKB-KW"/>
</dbReference>
<accession>A0A2Y9TUN5</accession>
<dbReference type="PANTHER" id="PTHR43214:SF17">
    <property type="entry name" value="TRANSCRIPTIONAL REGULATORY PROTEIN RCSB"/>
    <property type="match status" value="1"/>
</dbReference>
<dbReference type="PRINTS" id="PR00038">
    <property type="entry name" value="HTHLUXR"/>
</dbReference>
<dbReference type="InterPro" id="IPR016032">
    <property type="entry name" value="Sig_transdc_resp-reg_C-effctor"/>
</dbReference>
<dbReference type="AlphaFoldDB" id="A0A2Y9TUN5"/>
<organism evidence="5 6">
    <name type="scientific">Limnobaculum parvum</name>
    <dbReference type="NCBI Taxonomy" id="2172103"/>
    <lineage>
        <taxon>Bacteria</taxon>
        <taxon>Pseudomonadati</taxon>
        <taxon>Pseudomonadota</taxon>
        <taxon>Gammaproteobacteria</taxon>
        <taxon>Enterobacterales</taxon>
        <taxon>Budviciaceae</taxon>
        <taxon>Limnobaculum</taxon>
    </lineage>
</organism>
<dbReference type="InterPro" id="IPR011006">
    <property type="entry name" value="CheY-like_superfamily"/>
</dbReference>
<evidence type="ECO:0000259" key="3">
    <source>
        <dbReference type="PROSITE" id="PS50043"/>
    </source>
</evidence>
<dbReference type="Proteomes" id="UP000244908">
    <property type="component" value="Chromosome"/>
</dbReference>
<dbReference type="SUPFAM" id="SSF46894">
    <property type="entry name" value="C-terminal effector domain of the bipartite response regulators"/>
    <property type="match status" value="1"/>
</dbReference>
<dbReference type="PROSITE" id="PS50110">
    <property type="entry name" value="RESPONSE_REGULATORY"/>
    <property type="match status" value="1"/>
</dbReference>
<gene>
    <name evidence="5" type="ORF">HYN51_01185</name>
</gene>
<protein>
    <submittedName>
        <fullName evidence="5">DNA-binding response regulator</fullName>
    </submittedName>
</protein>
<dbReference type="PANTHER" id="PTHR43214">
    <property type="entry name" value="TWO-COMPONENT RESPONSE REGULATOR"/>
    <property type="match status" value="1"/>
</dbReference>
<dbReference type="InterPro" id="IPR000792">
    <property type="entry name" value="Tscrpt_reg_LuxR_C"/>
</dbReference>
<dbReference type="OrthoDB" id="9796655at2"/>
<dbReference type="InterPro" id="IPR039420">
    <property type="entry name" value="WalR-like"/>
</dbReference>
<feature type="domain" description="HTH luxR-type" evidence="3">
    <location>
        <begin position="149"/>
        <end position="214"/>
    </location>
</feature>
<evidence type="ECO:0000313" key="5">
    <source>
        <dbReference type="EMBL" id="AWH87291.1"/>
    </source>
</evidence>
<dbReference type="Gene3D" id="1.10.10.10">
    <property type="entry name" value="Winged helix-like DNA-binding domain superfamily/Winged helix DNA-binding domain"/>
    <property type="match status" value="1"/>
</dbReference>
<evidence type="ECO:0000256" key="2">
    <source>
        <dbReference type="PROSITE-ProRule" id="PRU00169"/>
    </source>
</evidence>
<sequence length="214" mass="24042">MQVLNNDRRLKMDKGKIKTLIVDNNQFVCFAISEILKNTDFLDIVGAIHSTTGVVDMIKNQDIQLVLINIDLINNDKDKLVKEIHGENSSTKIIGLTSENSNSNIINSLDVSIDGIIDKTNDIDSLTLVSKLVMNGFQCIPKNKLCNDKVNKTAMLTNREREILQFITQGISNKDIAEKLNISSKTVSVHRYNIMFKLEIKNSLDLFKLGSFSI</sequence>
<dbReference type="EMBL" id="CP029185">
    <property type="protein sequence ID" value="AWH87291.1"/>
    <property type="molecule type" value="Genomic_DNA"/>
</dbReference>
<keyword evidence="1 5" id="KW-0238">DNA-binding</keyword>
<proteinExistence type="predicted"/>
<dbReference type="SMART" id="SM00448">
    <property type="entry name" value="REC"/>
    <property type="match status" value="1"/>
</dbReference>
<dbReference type="SUPFAM" id="SSF52172">
    <property type="entry name" value="CheY-like"/>
    <property type="match status" value="1"/>
</dbReference>
<dbReference type="InterPro" id="IPR001789">
    <property type="entry name" value="Sig_transdc_resp-reg_receiver"/>
</dbReference>
<feature type="domain" description="Response regulatory" evidence="4">
    <location>
        <begin position="18"/>
        <end position="134"/>
    </location>
</feature>
<reference evidence="5 6" key="1">
    <citation type="journal article" date="2019" name="Int. J. Syst. Evol. Microbiol.">
        <title>Limnobaculum parvum gen. nov., sp. nov., isolated from a freshwater lake.</title>
        <authorList>
            <person name="Baek C."/>
            <person name="Shin S.K."/>
            <person name="Yi H."/>
        </authorList>
    </citation>
    <scope>NUCLEOTIDE SEQUENCE [LARGE SCALE GENOMIC DNA]</scope>
    <source>
        <strain evidence="5 6">HYN0051</strain>
    </source>
</reference>